<evidence type="ECO:0000256" key="4">
    <source>
        <dbReference type="ARBA" id="ARBA00022989"/>
    </source>
</evidence>
<dbReference type="SUPFAM" id="SSF103481">
    <property type="entry name" value="Multidrug resistance efflux transporter EmrE"/>
    <property type="match status" value="2"/>
</dbReference>
<reference evidence="8 9" key="1">
    <citation type="submission" date="2018-09" db="EMBL/GenBank/DDBJ databases">
        <title>Sphingomonas sp. DAC4.</title>
        <authorList>
            <person name="Seo T."/>
        </authorList>
    </citation>
    <scope>NUCLEOTIDE SEQUENCE [LARGE SCALE GENOMIC DNA]</scope>
    <source>
        <strain evidence="8 9">DAC4</strain>
    </source>
</reference>
<gene>
    <name evidence="8" type="ORF">D3M59_06695</name>
</gene>
<feature type="transmembrane region" description="Helical" evidence="6">
    <location>
        <begin position="269"/>
        <end position="286"/>
    </location>
</feature>
<dbReference type="PANTHER" id="PTHR22911">
    <property type="entry name" value="ACYL-MALONYL CONDENSING ENZYME-RELATED"/>
    <property type="match status" value="1"/>
</dbReference>
<feature type="domain" description="EamA" evidence="7">
    <location>
        <begin position="156"/>
        <end position="285"/>
    </location>
</feature>
<evidence type="ECO:0000256" key="3">
    <source>
        <dbReference type="ARBA" id="ARBA00022692"/>
    </source>
</evidence>
<dbReference type="InterPro" id="IPR037185">
    <property type="entry name" value="EmrE-like"/>
</dbReference>
<accession>A0A418Q3Y1</accession>
<feature type="transmembrane region" description="Helical" evidence="6">
    <location>
        <begin position="33"/>
        <end position="58"/>
    </location>
</feature>
<organism evidence="8 9">
    <name type="scientific">Sphingomonas edaphi</name>
    <dbReference type="NCBI Taxonomy" id="2315689"/>
    <lineage>
        <taxon>Bacteria</taxon>
        <taxon>Pseudomonadati</taxon>
        <taxon>Pseudomonadota</taxon>
        <taxon>Alphaproteobacteria</taxon>
        <taxon>Sphingomonadales</taxon>
        <taxon>Sphingomonadaceae</taxon>
        <taxon>Sphingomonas</taxon>
    </lineage>
</organism>
<dbReference type="Proteomes" id="UP000285023">
    <property type="component" value="Unassembled WGS sequence"/>
</dbReference>
<comment type="similarity">
    <text evidence="2">Belongs to the drug/metabolite transporter (DMT) superfamily. 10 TMS drug/metabolite exporter (DME) (TC 2.A.7.3) family.</text>
</comment>
<evidence type="ECO:0000256" key="2">
    <source>
        <dbReference type="ARBA" id="ARBA00009853"/>
    </source>
</evidence>
<keyword evidence="4 6" id="KW-1133">Transmembrane helix</keyword>
<feature type="transmembrane region" description="Helical" evidence="6">
    <location>
        <begin position="97"/>
        <end position="119"/>
    </location>
</feature>
<evidence type="ECO:0000256" key="1">
    <source>
        <dbReference type="ARBA" id="ARBA00004141"/>
    </source>
</evidence>
<dbReference type="Gene3D" id="1.10.3730.20">
    <property type="match status" value="1"/>
</dbReference>
<feature type="transmembrane region" description="Helical" evidence="6">
    <location>
        <begin position="70"/>
        <end position="91"/>
    </location>
</feature>
<evidence type="ECO:0000313" key="8">
    <source>
        <dbReference type="EMBL" id="RIX32604.1"/>
    </source>
</evidence>
<dbReference type="PANTHER" id="PTHR22911:SF6">
    <property type="entry name" value="SOLUTE CARRIER FAMILY 35 MEMBER G1"/>
    <property type="match status" value="1"/>
</dbReference>
<evidence type="ECO:0000256" key="6">
    <source>
        <dbReference type="SAM" id="Phobius"/>
    </source>
</evidence>
<dbReference type="AlphaFoldDB" id="A0A418Q3Y1"/>
<keyword evidence="5 6" id="KW-0472">Membrane</keyword>
<evidence type="ECO:0000256" key="5">
    <source>
        <dbReference type="ARBA" id="ARBA00023136"/>
    </source>
</evidence>
<feature type="transmembrane region" description="Helical" evidence="6">
    <location>
        <begin position="217"/>
        <end position="236"/>
    </location>
</feature>
<dbReference type="InterPro" id="IPR000620">
    <property type="entry name" value="EamA_dom"/>
</dbReference>
<dbReference type="OrthoDB" id="7818056at2"/>
<proteinExistence type="inferred from homology"/>
<evidence type="ECO:0000313" key="9">
    <source>
        <dbReference type="Proteomes" id="UP000285023"/>
    </source>
</evidence>
<feature type="transmembrane region" description="Helical" evidence="6">
    <location>
        <begin position="243"/>
        <end position="263"/>
    </location>
</feature>
<comment type="subcellular location">
    <subcellularLocation>
        <location evidence="1">Membrane</location>
        <topology evidence="1">Multi-pass membrane protein</topology>
    </subcellularLocation>
</comment>
<feature type="transmembrane region" description="Helical" evidence="6">
    <location>
        <begin position="186"/>
        <end position="205"/>
    </location>
</feature>
<dbReference type="RefSeq" id="WP_119532706.1">
    <property type="nucleotide sequence ID" value="NZ_QXTF01000001.1"/>
</dbReference>
<comment type="caution">
    <text evidence="8">The sequence shown here is derived from an EMBL/GenBank/DDBJ whole genome shotgun (WGS) entry which is preliminary data.</text>
</comment>
<sequence length="300" mass="31331">MTAPRQHPVLAFAVALAAVGVLSVMDAVMKGLVLAIGLYATSVWRALAGVILSSALYLPRRGPWPTPNVIRLHVARGAVVTVMGLLFFFGLGRIPMAQAIALTFIAPLIALFLAVFTLGERIGRRTVAASLTAFAGVLVIVAGQASTSLGEGVLVGTAAILASAVCYAVNIVMMRRQSLAAKPLEIGFFQNGTIALLMFASLPFMGGVEWPTAEWPAILAAAVMSFAGVLLFAFAYARGEAGYLAVTEYSGFLWAAALGWLVFAEPVSPYTLAGAVLIVGGCIVAAREKPRPEPEIEALA</sequence>
<name>A0A418Q3Y1_9SPHN</name>
<protein>
    <submittedName>
        <fullName evidence="8">DMT family transporter</fullName>
    </submittedName>
</protein>
<feature type="domain" description="EamA" evidence="7">
    <location>
        <begin position="14"/>
        <end position="141"/>
    </location>
</feature>
<keyword evidence="3 6" id="KW-0812">Transmembrane</keyword>
<dbReference type="EMBL" id="QXTF01000001">
    <property type="protein sequence ID" value="RIX32604.1"/>
    <property type="molecule type" value="Genomic_DNA"/>
</dbReference>
<feature type="transmembrane region" description="Helical" evidence="6">
    <location>
        <begin position="126"/>
        <end position="146"/>
    </location>
</feature>
<dbReference type="Pfam" id="PF00892">
    <property type="entry name" value="EamA"/>
    <property type="match status" value="2"/>
</dbReference>
<dbReference type="GO" id="GO:0016020">
    <property type="term" value="C:membrane"/>
    <property type="evidence" value="ECO:0007669"/>
    <property type="project" value="UniProtKB-SubCell"/>
</dbReference>
<evidence type="ECO:0000259" key="7">
    <source>
        <dbReference type="Pfam" id="PF00892"/>
    </source>
</evidence>
<feature type="transmembrane region" description="Helical" evidence="6">
    <location>
        <begin position="152"/>
        <end position="174"/>
    </location>
</feature>
<keyword evidence="9" id="KW-1185">Reference proteome</keyword>